<dbReference type="Proteomes" id="UP001500730">
    <property type="component" value="Unassembled WGS sequence"/>
</dbReference>
<reference evidence="1 2" key="1">
    <citation type="journal article" date="2019" name="Int. J. Syst. Evol. Microbiol.">
        <title>The Global Catalogue of Microorganisms (GCM) 10K type strain sequencing project: providing services to taxonomists for standard genome sequencing and annotation.</title>
        <authorList>
            <consortium name="The Broad Institute Genomics Platform"/>
            <consortium name="The Broad Institute Genome Sequencing Center for Infectious Disease"/>
            <person name="Wu L."/>
            <person name="Ma J."/>
        </authorList>
    </citation>
    <scope>NUCLEOTIDE SEQUENCE [LARGE SCALE GENOMIC DNA]</scope>
    <source>
        <strain evidence="1 2">JCM 16259</strain>
    </source>
</reference>
<keyword evidence="2" id="KW-1185">Reference proteome</keyword>
<proteinExistence type="predicted"/>
<accession>A0ABN3LC92</accession>
<gene>
    <name evidence="1" type="ORF">GCM10009858_17370</name>
</gene>
<comment type="caution">
    <text evidence="1">The sequence shown here is derived from an EMBL/GenBank/DDBJ whole genome shotgun (WGS) entry which is preliminary data.</text>
</comment>
<sequence length="249" mass="26669">MIGPQGGRPTVGLPDPVLLAPILRSRRMKPVAVPAIRTRRVPSAPSVLTRAAMAVLACALVLTGCTSQSGRPEPAPRSSAPGAYSLLDEAGVAQIRASRTIRLDMRSGRLEKTSVGLDPAVGLGPDIDTRRSGTLRLTISTPSGEIGDDTGYVRFDTTSGRTDFREVTYFLTATSLDELARVIRDGVDRYGIDRASAERWIESTELRPKSRSSFSITSGTSTGVSVNYDVRYDGTKATQVVIVHVNPID</sequence>
<dbReference type="EMBL" id="BAAARE010000006">
    <property type="protein sequence ID" value="GAA2480239.1"/>
    <property type="molecule type" value="Genomic_DNA"/>
</dbReference>
<organism evidence="1 2">
    <name type="scientific">Terrabacter carboxydivorans</name>
    <dbReference type="NCBI Taxonomy" id="619730"/>
    <lineage>
        <taxon>Bacteria</taxon>
        <taxon>Bacillati</taxon>
        <taxon>Actinomycetota</taxon>
        <taxon>Actinomycetes</taxon>
        <taxon>Micrococcales</taxon>
        <taxon>Intrasporangiaceae</taxon>
        <taxon>Terrabacter</taxon>
    </lineage>
</organism>
<evidence type="ECO:0000313" key="1">
    <source>
        <dbReference type="EMBL" id="GAA2480239.1"/>
    </source>
</evidence>
<evidence type="ECO:0000313" key="2">
    <source>
        <dbReference type="Proteomes" id="UP001500730"/>
    </source>
</evidence>
<evidence type="ECO:0008006" key="3">
    <source>
        <dbReference type="Google" id="ProtNLM"/>
    </source>
</evidence>
<name>A0ABN3LC92_9MICO</name>
<protein>
    <recommendedName>
        <fullName evidence="3">Lipoprotein</fullName>
    </recommendedName>
</protein>